<keyword evidence="2" id="KW-1185">Reference proteome</keyword>
<proteinExistence type="predicted"/>
<sequence>MARLEEGAMEPSFRDIENGFVMNWYIPEREQGYWKTVPFIVGMDSAMGVGRDATTLVAIDPVSLKTLFTWGSNEANITRVTEMVFQLMLKYPKMVLVPEAKASGISIIHGLCCLLEEKNISPFTRIYNEIVQNKDDKTYD</sequence>
<dbReference type="PaxDb" id="67767-A0A0J7ML64"/>
<comment type="caution">
    <text evidence="1">The sequence shown here is derived from an EMBL/GenBank/DDBJ whole genome shotgun (WGS) entry which is preliminary data.</text>
</comment>
<gene>
    <name evidence="1" type="ORF">RF55_26502</name>
</gene>
<evidence type="ECO:0000313" key="2">
    <source>
        <dbReference type="Proteomes" id="UP000036403"/>
    </source>
</evidence>
<accession>A0A0J7ML64</accession>
<dbReference type="AlphaFoldDB" id="A0A0J7ML64"/>
<dbReference type="Proteomes" id="UP000036403">
    <property type="component" value="Unassembled WGS sequence"/>
</dbReference>
<reference evidence="1 2" key="1">
    <citation type="submission" date="2015-04" db="EMBL/GenBank/DDBJ databases">
        <title>Lasius niger genome sequencing.</title>
        <authorList>
            <person name="Konorov E.A."/>
            <person name="Nikitin M.A."/>
            <person name="Kirill M.V."/>
            <person name="Chang P."/>
        </authorList>
    </citation>
    <scope>NUCLEOTIDE SEQUENCE [LARGE SCALE GENOMIC DNA]</scope>
    <source>
        <tissue evidence="1">Whole</tissue>
    </source>
</reference>
<feature type="non-terminal residue" evidence="1">
    <location>
        <position position="140"/>
    </location>
</feature>
<protein>
    <submittedName>
        <fullName evidence="1">Terminase large subunit</fullName>
    </submittedName>
</protein>
<evidence type="ECO:0000313" key="1">
    <source>
        <dbReference type="EMBL" id="KMQ81385.1"/>
    </source>
</evidence>
<name>A0A0J7ML64_LASNI</name>
<dbReference type="Gene3D" id="3.30.420.240">
    <property type="match status" value="1"/>
</dbReference>
<dbReference type="EMBL" id="LBMM01036031">
    <property type="protein sequence ID" value="KMQ81385.1"/>
    <property type="molecule type" value="Genomic_DNA"/>
</dbReference>
<organism evidence="1 2">
    <name type="scientific">Lasius niger</name>
    <name type="common">Black garden ant</name>
    <dbReference type="NCBI Taxonomy" id="67767"/>
    <lineage>
        <taxon>Eukaryota</taxon>
        <taxon>Metazoa</taxon>
        <taxon>Ecdysozoa</taxon>
        <taxon>Arthropoda</taxon>
        <taxon>Hexapoda</taxon>
        <taxon>Insecta</taxon>
        <taxon>Pterygota</taxon>
        <taxon>Neoptera</taxon>
        <taxon>Endopterygota</taxon>
        <taxon>Hymenoptera</taxon>
        <taxon>Apocrita</taxon>
        <taxon>Aculeata</taxon>
        <taxon>Formicoidea</taxon>
        <taxon>Formicidae</taxon>
        <taxon>Formicinae</taxon>
        <taxon>Lasius</taxon>
        <taxon>Lasius</taxon>
    </lineage>
</organism>